<organism evidence="2 3">
    <name type="scientific">Rhodocollybia butyracea</name>
    <dbReference type="NCBI Taxonomy" id="206335"/>
    <lineage>
        <taxon>Eukaryota</taxon>
        <taxon>Fungi</taxon>
        <taxon>Dikarya</taxon>
        <taxon>Basidiomycota</taxon>
        <taxon>Agaricomycotina</taxon>
        <taxon>Agaricomycetes</taxon>
        <taxon>Agaricomycetidae</taxon>
        <taxon>Agaricales</taxon>
        <taxon>Marasmiineae</taxon>
        <taxon>Omphalotaceae</taxon>
        <taxon>Rhodocollybia</taxon>
    </lineage>
</organism>
<reference evidence="2" key="1">
    <citation type="submission" date="2020-11" db="EMBL/GenBank/DDBJ databases">
        <authorList>
            <consortium name="DOE Joint Genome Institute"/>
            <person name="Ahrendt S."/>
            <person name="Riley R."/>
            <person name="Andreopoulos W."/>
            <person name="Labutti K."/>
            <person name="Pangilinan J."/>
            <person name="Ruiz-Duenas F.J."/>
            <person name="Barrasa J.M."/>
            <person name="Sanchez-Garcia M."/>
            <person name="Camarero S."/>
            <person name="Miyauchi S."/>
            <person name="Serrano A."/>
            <person name="Linde D."/>
            <person name="Babiker R."/>
            <person name="Drula E."/>
            <person name="Ayuso-Fernandez I."/>
            <person name="Pacheco R."/>
            <person name="Padilla G."/>
            <person name="Ferreira P."/>
            <person name="Barriuso J."/>
            <person name="Kellner H."/>
            <person name="Castanera R."/>
            <person name="Alfaro M."/>
            <person name="Ramirez L."/>
            <person name="Pisabarro A.G."/>
            <person name="Kuo A."/>
            <person name="Tritt A."/>
            <person name="Lipzen A."/>
            <person name="He G."/>
            <person name="Yan M."/>
            <person name="Ng V."/>
            <person name="Cullen D."/>
            <person name="Martin F."/>
            <person name="Rosso M.-N."/>
            <person name="Henrissat B."/>
            <person name="Hibbett D."/>
            <person name="Martinez A.T."/>
            <person name="Grigoriev I.V."/>
        </authorList>
    </citation>
    <scope>NUCLEOTIDE SEQUENCE</scope>
    <source>
        <strain evidence="2">AH 40177</strain>
    </source>
</reference>
<evidence type="ECO:0000256" key="1">
    <source>
        <dbReference type="SAM" id="MobiDB-lite"/>
    </source>
</evidence>
<comment type="caution">
    <text evidence="2">The sequence shown here is derived from an EMBL/GenBank/DDBJ whole genome shotgun (WGS) entry which is preliminary data.</text>
</comment>
<dbReference type="EMBL" id="JADNRY010000035">
    <property type="protein sequence ID" value="KAF9071131.1"/>
    <property type="molecule type" value="Genomic_DNA"/>
</dbReference>
<evidence type="ECO:0000313" key="3">
    <source>
        <dbReference type="Proteomes" id="UP000772434"/>
    </source>
</evidence>
<dbReference type="Proteomes" id="UP000772434">
    <property type="component" value="Unassembled WGS sequence"/>
</dbReference>
<accession>A0A9P5U9L1</accession>
<sequence length="243" mass="26938">MYMQALQPRYEWPTDTEGLWDRVPLPPTHLIYELPSLVTFFRDDCTGAFATLDSDSNSPIITWFPPLSPLDSYVNGINNRPIEQYPKRIDTTLPGVSPSSPPPGTGTPPFRLTVPRQASPDELTLKCVPNESLHILSPSSEKLNLKREQAFICHSRITPGLTGGSGSRCPLKGKHKGDLSTPITKSKRDLAQDRDCKQHPEALRNVGVTIASGHPLPNVHGQRIAVNSQVARYQSIQRDSWIT</sequence>
<evidence type="ECO:0000313" key="2">
    <source>
        <dbReference type="EMBL" id="KAF9071131.1"/>
    </source>
</evidence>
<name>A0A9P5U9L1_9AGAR</name>
<protein>
    <submittedName>
        <fullName evidence="2">Uncharacterized protein</fullName>
    </submittedName>
</protein>
<keyword evidence="3" id="KW-1185">Reference proteome</keyword>
<feature type="region of interest" description="Disordered" evidence="1">
    <location>
        <begin position="163"/>
        <end position="194"/>
    </location>
</feature>
<dbReference type="AlphaFoldDB" id="A0A9P5U9L1"/>
<proteinExistence type="predicted"/>
<gene>
    <name evidence="2" type="ORF">BDP27DRAFT_1505217</name>
</gene>